<reference evidence="1 2" key="1">
    <citation type="submission" date="2016-10" db="EMBL/GenBank/DDBJ databases">
        <authorList>
            <person name="de Groot N.N."/>
        </authorList>
    </citation>
    <scope>NUCLEOTIDE SEQUENCE [LARGE SCALE GENOMIC DNA]</scope>
    <source>
        <strain evidence="1 2">47C3B</strain>
    </source>
</reference>
<dbReference type="EMBL" id="FNAI01000003">
    <property type="protein sequence ID" value="SDD99636.1"/>
    <property type="molecule type" value="Genomic_DNA"/>
</dbReference>
<accession>A0A1G6ZD04</accession>
<dbReference type="Gene3D" id="1.10.150.20">
    <property type="entry name" value="5' to 3' exonuclease, C-terminal subdomain"/>
    <property type="match status" value="1"/>
</dbReference>
<dbReference type="RefSeq" id="WP_091148207.1">
    <property type="nucleotide sequence ID" value="NZ_FNAI01000003.1"/>
</dbReference>
<name>A0A1G6ZD04_9SPHI</name>
<organism evidence="1 2">
    <name type="scientific">Mucilaginibacter pineti</name>
    <dbReference type="NCBI Taxonomy" id="1391627"/>
    <lineage>
        <taxon>Bacteria</taxon>
        <taxon>Pseudomonadati</taxon>
        <taxon>Bacteroidota</taxon>
        <taxon>Sphingobacteriia</taxon>
        <taxon>Sphingobacteriales</taxon>
        <taxon>Sphingobacteriaceae</taxon>
        <taxon>Mucilaginibacter</taxon>
    </lineage>
</organism>
<evidence type="ECO:0000313" key="2">
    <source>
        <dbReference type="Proteomes" id="UP000199072"/>
    </source>
</evidence>
<gene>
    <name evidence="1" type="ORF">SAMN05216464_103279</name>
</gene>
<dbReference type="OrthoDB" id="799706at2"/>
<dbReference type="AlphaFoldDB" id="A0A1G6ZD04"/>
<evidence type="ECO:0008006" key="3">
    <source>
        <dbReference type="Google" id="ProtNLM"/>
    </source>
</evidence>
<keyword evidence="2" id="KW-1185">Reference proteome</keyword>
<evidence type="ECO:0000313" key="1">
    <source>
        <dbReference type="EMBL" id="SDD99636.1"/>
    </source>
</evidence>
<sequence length="84" mass="9493">MEIKEVINKPVNELGVGKEFINGCERMGFKTLKDILVLTPKQLISKDGFNYNWLGDLVKYLSGNGLLHYLQPLPGREKEDVSSL</sequence>
<dbReference type="STRING" id="1391627.SAMN05216464_103279"/>
<proteinExistence type="predicted"/>
<dbReference type="Proteomes" id="UP000199072">
    <property type="component" value="Unassembled WGS sequence"/>
</dbReference>
<dbReference type="SUPFAM" id="SSF47789">
    <property type="entry name" value="C-terminal domain of RNA polymerase alpha subunit"/>
    <property type="match status" value="1"/>
</dbReference>
<protein>
    <recommendedName>
        <fullName evidence="3">RNA polymerase, alpha chain C terminal domain</fullName>
    </recommendedName>
</protein>